<evidence type="ECO:0000313" key="7">
    <source>
        <dbReference type="Proteomes" id="UP001597283"/>
    </source>
</evidence>
<gene>
    <name evidence="6" type="ORF">ACFSC3_20700</name>
</gene>
<accession>A0ABW4NJD0</accession>
<dbReference type="Pfam" id="PF01494">
    <property type="entry name" value="FAD_binding_3"/>
    <property type="match status" value="1"/>
</dbReference>
<sequence>MTADVISCDVLVIGAGPTGLMASYLLRRCGVDVRVIDKRAEPSAESRAGVMSSRSVELFASLGLADRVFAHGVPNSDFDIFVGGKRAGGFHFDHAHADDTPYRFITMIPQAGTEAVLIEALTDAGLVVDRSVEAKSFRDDGDAVVVEAAGADGSPLTFRARYLLGADGAHSLVRHQLGLSFEGAKYPQAFLLGDVQVDWDLPEKRFRVFLNGDRLGLYVPFQGQGAARVMTTDLDPQPTQDQAWSHLDLADLQAGFAEAAVRPVRLHDPVWLTRFSSQHRVVDRYRVGRVFVAGDAAHIHSPAGGQGMNTGLQDAANLAWKLAAVLKGDAGDALLDSYEAERLPVAHHVLELSDRMFDISASQTGWRAKLRDALAPLVIGPASQLDRVQTLAFRALSQIDVGYAEPGAARDGKAGPQAGERAPDAPLRRGRDLFDLIAGYGFTALALSRKRLDAETADRLAAGLDAMPGVTPRIAARLDMPAHPRVERVERAELFAAYGLHADDAQALLLVRPDGFVAWRGDGLDTTACQAALHQLLHAA</sequence>
<dbReference type="SUPFAM" id="SSF51905">
    <property type="entry name" value="FAD/NAD(P)-binding domain"/>
    <property type="match status" value="1"/>
</dbReference>
<evidence type="ECO:0000313" key="6">
    <source>
        <dbReference type="EMBL" id="MFD1789981.1"/>
    </source>
</evidence>
<keyword evidence="6" id="KW-0503">Monooxygenase</keyword>
<evidence type="ECO:0000256" key="1">
    <source>
        <dbReference type="ARBA" id="ARBA00001974"/>
    </source>
</evidence>
<evidence type="ECO:0000256" key="2">
    <source>
        <dbReference type="ARBA" id="ARBA00022630"/>
    </source>
</evidence>
<dbReference type="RefSeq" id="WP_203311542.1">
    <property type="nucleotide sequence ID" value="NZ_JBHUFC010000038.1"/>
</dbReference>
<evidence type="ECO:0000256" key="4">
    <source>
        <dbReference type="SAM" id="MobiDB-lite"/>
    </source>
</evidence>
<proteinExistence type="predicted"/>
<keyword evidence="7" id="KW-1185">Reference proteome</keyword>
<dbReference type="Proteomes" id="UP001597283">
    <property type="component" value="Unassembled WGS sequence"/>
</dbReference>
<comment type="caution">
    <text evidence="6">The sequence shown here is derived from an EMBL/GenBank/DDBJ whole genome shotgun (WGS) entry which is preliminary data.</text>
</comment>
<dbReference type="Gene3D" id="3.40.30.120">
    <property type="match status" value="1"/>
</dbReference>
<dbReference type="PRINTS" id="PR00420">
    <property type="entry name" value="RNGMNOXGNASE"/>
</dbReference>
<keyword evidence="3" id="KW-0274">FAD</keyword>
<dbReference type="InterPro" id="IPR036188">
    <property type="entry name" value="FAD/NAD-bd_sf"/>
</dbReference>
<feature type="domain" description="FAD-binding" evidence="5">
    <location>
        <begin position="8"/>
        <end position="351"/>
    </location>
</feature>
<feature type="region of interest" description="Disordered" evidence="4">
    <location>
        <begin position="406"/>
        <end position="426"/>
    </location>
</feature>
<name>A0ABW4NJD0_9SPHN</name>
<dbReference type="Gene3D" id="3.50.50.60">
    <property type="entry name" value="FAD/NAD(P)-binding domain"/>
    <property type="match status" value="1"/>
</dbReference>
<dbReference type="PANTHER" id="PTHR43004">
    <property type="entry name" value="TRK SYSTEM POTASSIUM UPTAKE PROTEIN"/>
    <property type="match status" value="1"/>
</dbReference>
<organism evidence="6 7">
    <name type="scientific">Sphingomonas floccifaciens</name>
    <dbReference type="NCBI Taxonomy" id="1844115"/>
    <lineage>
        <taxon>Bacteria</taxon>
        <taxon>Pseudomonadati</taxon>
        <taxon>Pseudomonadota</taxon>
        <taxon>Alphaproteobacteria</taxon>
        <taxon>Sphingomonadales</taxon>
        <taxon>Sphingomonadaceae</taxon>
        <taxon>Sphingomonas</taxon>
    </lineage>
</organism>
<dbReference type="InterPro" id="IPR002938">
    <property type="entry name" value="FAD-bd"/>
</dbReference>
<keyword evidence="2" id="KW-0285">Flavoprotein</keyword>
<dbReference type="Gene3D" id="3.30.70.2450">
    <property type="match status" value="1"/>
</dbReference>
<dbReference type="Pfam" id="PF21274">
    <property type="entry name" value="Rng_hyd_C"/>
    <property type="match status" value="1"/>
</dbReference>
<protein>
    <submittedName>
        <fullName evidence="6">FAD-dependent monooxygenase</fullName>
    </submittedName>
</protein>
<keyword evidence="6" id="KW-0560">Oxidoreductase</keyword>
<dbReference type="PANTHER" id="PTHR43004:SF19">
    <property type="entry name" value="BINDING MONOOXYGENASE, PUTATIVE (JCVI)-RELATED"/>
    <property type="match status" value="1"/>
</dbReference>
<reference evidence="7" key="1">
    <citation type="journal article" date="2019" name="Int. J. Syst. Evol. Microbiol.">
        <title>The Global Catalogue of Microorganisms (GCM) 10K type strain sequencing project: providing services to taxonomists for standard genome sequencing and annotation.</title>
        <authorList>
            <consortium name="The Broad Institute Genomics Platform"/>
            <consortium name="The Broad Institute Genome Sequencing Center for Infectious Disease"/>
            <person name="Wu L."/>
            <person name="Ma J."/>
        </authorList>
    </citation>
    <scope>NUCLEOTIDE SEQUENCE [LARGE SCALE GENOMIC DNA]</scope>
    <source>
        <strain evidence="7">Q85</strain>
    </source>
</reference>
<dbReference type="GO" id="GO:0004497">
    <property type="term" value="F:monooxygenase activity"/>
    <property type="evidence" value="ECO:0007669"/>
    <property type="project" value="UniProtKB-KW"/>
</dbReference>
<evidence type="ECO:0000256" key="3">
    <source>
        <dbReference type="ARBA" id="ARBA00022827"/>
    </source>
</evidence>
<comment type="cofactor">
    <cofactor evidence="1">
        <name>FAD</name>
        <dbReference type="ChEBI" id="CHEBI:57692"/>
    </cofactor>
</comment>
<dbReference type="EMBL" id="JBHUFC010000038">
    <property type="protein sequence ID" value="MFD1789981.1"/>
    <property type="molecule type" value="Genomic_DNA"/>
</dbReference>
<dbReference type="InterPro" id="IPR050641">
    <property type="entry name" value="RIFMO-like"/>
</dbReference>
<evidence type="ECO:0000259" key="5">
    <source>
        <dbReference type="Pfam" id="PF01494"/>
    </source>
</evidence>